<feature type="signal peptide" evidence="3">
    <location>
        <begin position="1"/>
        <end position="25"/>
    </location>
</feature>
<evidence type="ECO:0008006" key="6">
    <source>
        <dbReference type="Google" id="ProtNLM"/>
    </source>
</evidence>
<proteinExistence type="predicted"/>
<evidence type="ECO:0000256" key="1">
    <source>
        <dbReference type="SAM" id="MobiDB-lite"/>
    </source>
</evidence>
<keyword evidence="2" id="KW-1133">Transmembrane helix</keyword>
<accession>A0A1L7D1Z8</accession>
<evidence type="ECO:0000256" key="2">
    <source>
        <dbReference type="SAM" id="Phobius"/>
    </source>
</evidence>
<dbReference type="KEGG" id="cpho:CPHO_03140"/>
<name>A0A1L7D1Z8_9CORY</name>
<gene>
    <name evidence="4" type="ORF">CPHO_03140</name>
</gene>
<keyword evidence="2" id="KW-0812">Transmembrane</keyword>
<feature type="region of interest" description="Disordered" evidence="1">
    <location>
        <begin position="59"/>
        <end position="84"/>
    </location>
</feature>
<feature type="compositionally biased region" description="Basic and acidic residues" evidence="1">
    <location>
        <begin position="73"/>
        <end position="84"/>
    </location>
</feature>
<evidence type="ECO:0000256" key="3">
    <source>
        <dbReference type="SAM" id="SignalP"/>
    </source>
</evidence>
<dbReference type="EMBL" id="CP009249">
    <property type="protein sequence ID" value="APT92052.1"/>
    <property type="molecule type" value="Genomic_DNA"/>
</dbReference>
<organism evidence="4 5">
    <name type="scientific">Corynebacterium phocae</name>
    <dbReference type="NCBI Taxonomy" id="161895"/>
    <lineage>
        <taxon>Bacteria</taxon>
        <taxon>Bacillati</taxon>
        <taxon>Actinomycetota</taxon>
        <taxon>Actinomycetes</taxon>
        <taxon>Mycobacteriales</taxon>
        <taxon>Corynebacteriaceae</taxon>
        <taxon>Corynebacterium</taxon>
    </lineage>
</organism>
<keyword evidence="5" id="KW-1185">Reference proteome</keyword>
<dbReference type="Proteomes" id="UP000185491">
    <property type="component" value="Chromosome"/>
</dbReference>
<feature type="chain" id="PRO_5039070601" description="Or membrane protein" evidence="3">
    <location>
        <begin position="26"/>
        <end position="127"/>
    </location>
</feature>
<evidence type="ECO:0000313" key="4">
    <source>
        <dbReference type="EMBL" id="APT92052.1"/>
    </source>
</evidence>
<dbReference type="AlphaFoldDB" id="A0A1L7D1Z8"/>
<keyword evidence="3" id="KW-0732">Signal</keyword>
<reference evidence="4 5" key="1">
    <citation type="submission" date="2014-08" db="EMBL/GenBank/DDBJ databases">
        <title>Complete genome sequence of Corynebacterium phocae M408/89/1(T)(=DSM 44612(T)), isolated from the common seal (Phoca vitulina).</title>
        <authorList>
            <person name="Ruckert C."/>
            <person name="Albersmeier A."/>
            <person name="Winkler A."/>
            <person name="Kalinowski J."/>
        </authorList>
    </citation>
    <scope>NUCLEOTIDE SEQUENCE [LARGE SCALE GENOMIC DNA]</scope>
    <source>
        <strain evidence="4 5">M408/89/1</strain>
    </source>
</reference>
<feature type="transmembrane region" description="Helical" evidence="2">
    <location>
        <begin position="88"/>
        <end position="111"/>
    </location>
</feature>
<keyword evidence="2" id="KW-0472">Membrane</keyword>
<evidence type="ECO:0000313" key="5">
    <source>
        <dbReference type="Proteomes" id="UP000185491"/>
    </source>
</evidence>
<sequence length="127" mass="13138">MFNHIRTLAAAAVLSAGLISAPTAAALPVPVGPGQISHSQISHNRAVAQPTLRALGFLRLPQPKAPNDSDSSSGREDSSRGKEKELTVGFAVVATVVSLVALVATILPYYAHALPSELRALLGLGPR</sequence>
<dbReference type="RefSeq" id="WP_075733137.1">
    <property type="nucleotide sequence ID" value="NZ_CP009249.1"/>
</dbReference>
<protein>
    <recommendedName>
        <fullName evidence="6">Or membrane protein</fullName>
    </recommendedName>
</protein>